<keyword evidence="4" id="KW-1185">Reference proteome</keyword>
<evidence type="ECO:0000313" key="3">
    <source>
        <dbReference type="EMBL" id="THH27873.1"/>
    </source>
</evidence>
<proteinExistence type="predicted"/>
<gene>
    <name evidence="3" type="ORF">EUX98_g6312</name>
</gene>
<keyword evidence="1" id="KW-0175">Coiled coil</keyword>
<feature type="compositionally biased region" description="Polar residues" evidence="2">
    <location>
        <begin position="595"/>
        <end position="607"/>
    </location>
</feature>
<dbReference type="AlphaFoldDB" id="A0A4V3XI46"/>
<feature type="region of interest" description="Disordered" evidence="2">
    <location>
        <begin position="442"/>
        <end position="515"/>
    </location>
</feature>
<evidence type="ECO:0000256" key="1">
    <source>
        <dbReference type="SAM" id="Coils"/>
    </source>
</evidence>
<feature type="region of interest" description="Disordered" evidence="2">
    <location>
        <begin position="668"/>
        <end position="695"/>
    </location>
</feature>
<accession>A0A4V3XI46</accession>
<protein>
    <submittedName>
        <fullName evidence="3">Uncharacterized protein</fullName>
    </submittedName>
</protein>
<evidence type="ECO:0000256" key="2">
    <source>
        <dbReference type="SAM" id="MobiDB-lite"/>
    </source>
</evidence>
<feature type="coiled-coil region" evidence="1">
    <location>
        <begin position="613"/>
        <end position="640"/>
    </location>
</feature>
<reference evidence="3 4" key="1">
    <citation type="submission" date="2019-02" db="EMBL/GenBank/DDBJ databases">
        <title>Genome sequencing of the rare red list fungi Antrodiella citrinella (Flaviporus citrinellus).</title>
        <authorList>
            <person name="Buettner E."/>
            <person name="Kellner H."/>
        </authorList>
    </citation>
    <scope>NUCLEOTIDE SEQUENCE [LARGE SCALE GENOMIC DNA]</scope>
    <source>
        <strain evidence="3 4">DSM 108506</strain>
    </source>
</reference>
<evidence type="ECO:0000313" key="4">
    <source>
        <dbReference type="Proteomes" id="UP000308730"/>
    </source>
</evidence>
<feature type="compositionally biased region" description="Low complexity" evidence="2">
    <location>
        <begin position="67"/>
        <end position="82"/>
    </location>
</feature>
<organism evidence="3 4">
    <name type="scientific">Antrodiella citrinella</name>
    <dbReference type="NCBI Taxonomy" id="2447956"/>
    <lineage>
        <taxon>Eukaryota</taxon>
        <taxon>Fungi</taxon>
        <taxon>Dikarya</taxon>
        <taxon>Basidiomycota</taxon>
        <taxon>Agaricomycotina</taxon>
        <taxon>Agaricomycetes</taxon>
        <taxon>Polyporales</taxon>
        <taxon>Steccherinaceae</taxon>
        <taxon>Antrodiella</taxon>
    </lineage>
</organism>
<dbReference type="OrthoDB" id="3270652at2759"/>
<feature type="compositionally biased region" description="Low complexity" evidence="2">
    <location>
        <begin position="486"/>
        <end position="499"/>
    </location>
</feature>
<feature type="region of interest" description="Disordered" evidence="2">
    <location>
        <begin position="394"/>
        <end position="422"/>
    </location>
</feature>
<feature type="compositionally biased region" description="Polar residues" evidence="2">
    <location>
        <begin position="442"/>
        <end position="461"/>
    </location>
</feature>
<dbReference type="Proteomes" id="UP000308730">
    <property type="component" value="Unassembled WGS sequence"/>
</dbReference>
<dbReference type="EMBL" id="SGPM01000218">
    <property type="protein sequence ID" value="THH27873.1"/>
    <property type="molecule type" value="Genomic_DNA"/>
</dbReference>
<feature type="region of interest" description="Disordered" evidence="2">
    <location>
        <begin position="271"/>
        <end position="297"/>
    </location>
</feature>
<comment type="caution">
    <text evidence="3">The sequence shown here is derived from an EMBL/GenBank/DDBJ whole genome shotgun (WGS) entry which is preliminary data.</text>
</comment>
<feature type="compositionally biased region" description="Polar residues" evidence="2">
    <location>
        <begin position="36"/>
        <end position="48"/>
    </location>
</feature>
<feature type="compositionally biased region" description="Basic and acidic residues" evidence="2">
    <location>
        <begin position="472"/>
        <end position="481"/>
    </location>
</feature>
<feature type="region of interest" description="Disordered" evidence="2">
    <location>
        <begin position="31"/>
        <end position="125"/>
    </location>
</feature>
<feature type="compositionally biased region" description="Acidic residues" evidence="2">
    <location>
        <begin position="576"/>
        <end position="587"/>
    </location>
</feature>
<name>A0A4V3XI46_9APHY</name>
<sequence>MAATQSLPNQSPSEVQAADLRAAALLTLRSKRRKLNTITTSDTPSPLVSTRPEPISANSIQLDYGQAEMSRQSSLASSAVSAEIPAPMDVDDDGPAREEGEISDSETVPATPASPPTKELSKPKHIAHKITKLPTPPPPATTPVSPAKSSTLVKTESLPGTIPAPPLTAIAATDPASKHGLPFDPDQGYVRPGLLMAQTQYDQAKDIILDLLGWGVPPEYLVRCGLSREMVYYAFLDFNLRLPDNFDITGLPTPQDLAAIATTVANRRNRLVSQSPSHRHPHPQVSPIATSVPPPPADVTPSTAILSAVAPPFVPADTTTEAILSLQDMEQDRRRMLLARKAVQASRKRKPSAELDHSDALYAPSPVLAPGKAVERAASVVPAIAVDDFLNSIGPAKEPSREGNNVPIALADGVDDMDVDGPPGLSGYPIYAQRVESVVQSHSSNIASTSGNVGTSSSIPSDTIHRSPSPLRRTDTEKDIPSDPASGSNSSVGSGSGSSTPIVNPTIAAAPTRRITKRPVAADFVDMEPGPSRPSNSNNHMAAPVATYHVHHHSRRKIASFAVVSSKHRRMVIDITDSEDEGSGDEESSTRQRADSISSRTTAATPTIAQAELADREREINRLRAQIAKKELEARLKREAALASGRGTPTINAVPLSTSVSVVVKREEDETVASTALQAEASGQTTDEPPDCTLR</sequence>
<feature type="compositionally biased region" description="Polar residues" evidence="2">
    <location>
        <begin position="672"/>
        <end position="687"/>
    </location>
</feature>
<feature type="region of interest" description="Disordered" evidence="2">
    <location>
        <begin position="574"/>
        <end position="607"/>
    </location>
</feature>